<evidence type="ECO:0000256" key="8">
    <source>
        <dbReference type="ARBA" id="ARBA00023328"/>
    </source>
</evidence>
<comment type="subunit">
    <text evidence="9">Component of the RZZ complex.</text>
</comment>
<dbReference type="KEGG" id="hazt:108679363"/>
<sequence length="605" mass="65834">MPGLGVNEDLGDEIKFLSAQLLLLTTSSGITECSSSQSSGTLRGHNLLLTVQPCPSFLSLHDGVACQFNPTASNFLNSSPDSMILVQPYHHIKEYQVSPLDLEQNYAQAPKKSQNSPTDLNVTGSPLKDHFTDRLNSEPLPSPFLIQAPEKQPGHSFKVTTFKGPAFNASTAHSLWCDLNPLVRKLAATQPLLPVFILASAEESQAEQTRALLYGCGPFFNEGRDEWLTTIKTKRPVLANRLPQLDALQQQCCGPLFNAYVDSYATAFYEIVVDNQTNIAGNCEKDQSKKSSDGGCTVLTVECNWPRPTAVMSQPPSDARASVTVHVEKMSSCGGPACRDLRLLSAAVSGLSSRQVPWFVRSADQPSTMEKLNELFLQYTTSGPDAKKADSGAALGFDDVIAGKLSSLHCSFLDALWVVLCESESLRDLRAGLQQVFSAVATNHIRPQIHVRNNTKVGVICRGLMRGQLTEPELNGLEPLEMLVQLGIGKIKTQLSAILQASELATGEQLSSLLSNCSTGEDDRPAYVQSLECLHRLHVTLHVVSCLRTHLRLLPASLVEHTQRILDELQGDSSLTSDQPYSFSFSILASSMKELLGRSVQVSVS</sequence>
<proteinExistence type="inferred from homology"/>
<evidence type="ECO:0000256" key="3">
    <source>
        <dbReference type="ARBA" id="ARBA00022454"/>
    </source>
</evidence>
<evidence type="ECO:0000256" key="1">
    <source>
        <dbReference type="ARBA" id="ARBA00004629"/>
    </source>
</evidence>
<dbReference type="Pfam" id="PF09817">
    <property type="entry name" value="Zwilch"/>
    <property type="match status" value="1"/>
</dbReference>
<dbReference type="OrthoDB" id="5556307at2759"/>
<comment type="similarity">
    <text evidence="2 9">Belongs to the ZWILCH family.</text>
</comment>
<keyword evidence="7 9" id="KW-0131">Cell cycle</keyword>
<comment type="function">
    <text evidence="9">Essential component of the mitotic checkpoint, which prevents cells from prematurely exiting mitosis. Required for the assembly of the dynein-dynactin and MAD1-MAD2 complexes onto kinetochores. Its function related to the spindle assembly machinery is proposed to depend on its association in the mitotic RZZ complex.</text>
</comment>
<dbReference type="Proteomes" id="UP000694843">
    <property type="component" value="Unplaced"/>
</dbReference>
<keyword evidence="6 9" id="KW-0995">Kinetochore</keyword>
<evidence type="ECO:0000313" key="11">
    <source>
        <dbReference type="RefSeq" id="XP_018023466.1"/>
    </source>
</evidence>
<dbReference type="AlphaFoldDB" id="A0A8B7PDW0"/>
<reference evidence="11" key="1">
    <citation type="submission" date="2025-08" db="UniProtKB">
        <authorList>
            <consortium name="RefSeq"/>
        </authorList>
    </citation>
    <scope>IDENTIFICATION</scope>
    <source>
        <tissue evidence="11">Whole organism</tissue>
    </source>
</reference>
<keyword evidence="3 9" id="KW-0158">Chromosome</keyword>
<name>A0A8B7PDW0_HYAAZ</name>
<evidence type="ECO:0000256" key="4">
    <source>
        <dbReference type="ARBA" id="ARBA00022618"/>
    </source>
</evidence>
<dbReference type="PANTHER" id="PTHR15995">
    <property type="entry name" value="PROTEIN ZWILCH HOMOLOG"/>
    <property type="match status" value="1"/>
</dbReference>
<dbReference type="PANTHER" id="PTHR15995:SF1">
    <property type="entry name" value="PROTEIN ZWILCH HOMOLOG"/>
    <property type="match status" value="1"/>
</dbReference>
<keyword evidence="4 9" id="KW-0132">Cell division</keyword>
<dbReference type="Gene3D" id="1.20.58.730">
    <property type="match status" value="1"/>
</dbReference>
<dbReference type="CTD" id="55055"/>
<evidence type="ECO:0000256" key="2">
    <source>
        <dbReference type="ARBA" id="ARBA00009062"/>
    </source>
</evidence>
<dbReference type="GO" id="GO:0051301">
    <property type="term" value="P:cell division"/>
    <property type="evidence" value="ECO:0007669"/>
    <property type="project" value="UniProtKB-UniRule"/>
</dbReference>
<accession>A0A8B7PDW0</accession>
<evidence type="ECO:0000256" key="6">
    <source>
        <dbReference type="ARBA" id="ARBA00022838"/>
    </source>
</evidence>
<gene>
    <name evidence="11" type="primary">LOC108679363</name>
</gene>
<dbReference type="InterPro" id="IPR018630">
    <property type="entry name" value="Zwilch"/>
</dbReference>
<dbReference type="RefSeq" id="XP_018023466.1">
    <property type="nucleotide sequence ID" value="XM_018167977.2"/>
</dbReference>
<dbReference type="GO" id="GO:0034501">
    <property type="term" value="P:protein localization to kinetochore"/>
    <property type="evidence" value="ECO:0007669"/>
    <property type="project" value="UniProtKB-UniRule"/>
</dbReference>
<dbReference type="GO" id="GO:0007094">
    <property type="term" value="P:mitotic spindle assembly checkpoint signaling"/>
    <property type="evidence" value="ECO:0007669"/>
    <property type="project" value="UniProtKB-UniRule"/>
</dbReference>
<dbReference type="Gene3D" id="1.10.287.1880">
    <property type="match status" value="1"/>
</dbReference>
<evidence type="ECO:0000256" key="5">
    <source>
        <dbReference type="ARBA" id="ARBA00022776"/>
    </source>
</evidence>
<keyword evidence="8 9" id="KW-0137">Centromere</keyword>
<evidence type="ECO:0000256" key="9">
    <source>
        <dbReference type="RuleBase" id="RU369076"/>
    </source>
</evidence>
<keyword evidence="5 9" id="KW-0498">Mitosis</keyword>
<evidence type="ECO:0000256" key="7">
    <source>
        <dbReference type="ARBA" id="ARBA00023306"/>
    </source>
</evidence>
<dbReference type="GeneID" id="108679363"/>
<keyword evidence="10" id="KW-1185">Reference proteome</keyword>
<dbReference type="GO" id="GO:1990423">
    <property type="term" value="C:RZZ complex"/>
    <property type="evidence" value="ECO:0007669"/>
    <property type="project" value="UniProtKB-UniRule"/>
</dbReference>
<protein>
    <recommendedName>
        <fullName evidence="9">Protein zwilch</fullName>
    </recommendedName>
</protein>
<evidence type="ECO:0000313" key="10">
    <source>
        <dbReference type="Proteomes" id="UP000694843"/>
    </source>
</evidence>
<organism evidence="10 11">
    <name type="scientific">Hyalella azteca</name>
    <name type="common">Amphipod</name>
    <dbReference type="NCBI Taxonomy" id="294128"/>
    <lineage>
        <taxon>Eukaryota</taxon>
        <taxon>Metazoa</taxon>
        <taxon>Ecdysozoa</taxon>
        <taxon>Arthropoda</taxon>
        <taxon>Crustacea</taxon>
        <taxon>Multicrustacea</taxon>
        <taxon>Malacostraca</taxon>
        <taxon>Eumalacostraca</taxon>
        <taxon>Peracarida</taxon>
        <taxon>Amphipoda</taxon>
        <taxon>Senticaudata</taxon>
        <taxon>Talitrida</taxon>
        <taxon>Talitroidea</taxon>
        <taxon>Hyalellidae</taxon>
        <taxon>Hyalella</taxon>
    </lineage>
</organism>
<comment type="subcellular location">
    <subcellularLocation>
        <location evidence="1 9">Chromosome</location>
        <location evidence="1 9">Centromere</location>
        <location evidence="1 9">Kinetochore</location>
    </subcellularLocation>
</comment>